<keyword evidence="3" id="KW-0311">Gluconate utilization</keyword>
<dbReference type="InterPro" id="IPR006114">
    <property type="entry name" value="6PGDH_C"/>
</dbReference>
<dbReference type="Gene3D" id="3.40.50.720">
    <property type="entry name" value="NAD(P)-binding Rossmann-like Domain"/>
    <property type="match status" value="1"/>
</dbReference>
<dbReference type="PRINTS" id="PR00076">
    <property type="entry name" value="6PGDHDRGNASE"/>
</dbReference>
<dbReference type="PROSITE" id="PS00895">
    <property type="entry name" value="3_HYDROXYISOBUT_DH"/>
    <property type="match status" value="1"/>
</dbReference>
<name>T1CM46_9ZZZZ</name>
<feature type="domain" description="6-phosphogluconate dehydrogenase C-terminal" evidence="4">
    <location>
        <begin position="169"/>
        <end position="297"/>
    </location>
</feature>
<evidence type="ECO:0000256" key="2">
    <source>
        <dbReference type="ARBA" id="ARBA00023002"/>
    </source>
</evidence>
<comment type="similarity">
    <text evidence="1">Belongs to the 6-phosphogluconate dehydrogenase family.</text>
</comment>
<dbReference type="PANTHER" id="PTHR11811">
    <property type="entry name" value="6-PHOSPHOGLUCONATE DEHYDROGENASE"/>
    <property type="match status" value="1"/>
</dbReference>
<dbReference type="InterPro" id="IPR013328">
    <property type="entry name" value="6PGD_dom2"/>
</dbReference>
<dbReference type="NCBIfam" id="TIGR00872">
    <property type="entry name" value="gnd_rel"/>
    <property type="match status" value="1"/>
</dbReference>
<sequence>MKLGMIGLGKMGANMAVRLVRGGHTVVGYARTKSVVDGAVAQGVTGASSLADLVRQLPTPRIVWLMIPSGAPVDQELEQLHPLLAPGDLIVDGGNSYYRDTLRRSELVKSWGFRFVDVGTSGGIWGLTEGYSMMVGGDPADVEQIRPILETLAPGPTKGWGRMGKIGSGHFVKMVHNGIEYGMMQAYAEGFAVLQAKTDFALDLHQISEVWRYGSVIRSWLLELTESALAENPTLQGIQPWVVDSGEGRWTVTEAMDLNIPAPVITLALQQRLRSRESDPFAERLLAMMRNKFGGHAVKKGP</sequence>
<evidence type="ECO:0000256" key="1">
    <source>
        <dbReference type="ARBA" id="ARBA00008419"/>
    </source>
</evidence>
<dbReference type="NCBIfam" id="NF007161">
    <property type="entry name" value="PRK09599.1"/>
    <property type="match status" value="1"/>
</dbReference>
<dbReference type="AlphaFoldDB" id="T1CM46"/>
<dbReference type="InterPro" id="IPR006115">
    <property type="entry name" value="6PGDH_NADP-bd"/>
</dbReference>
<dbReference type="InterPro" id="IPR036291">
    <property type="entry name" value="NAD(P)-bd_dom_sf"/>
</dbReference>
<keyword evidence="2" id="KW-0560">Oxidoreductase</keyword>
<dbReference type="GO" id="GO:0004616">
    <property type="term" value="F:phosphogluconate dehydrogenase (decarboxylating) activity"/>
    <property type="evidence" value="ECO:0007669"/>
    <property type="project" value="InterPro"/>
</dbReference>
<dbReference type="GO" id="GO:0050661">
    <property type="term" value="F:NADP binding"/>
    <property type="evidence" value="ECO:0007669"/>
    <property type="project" value="InterPro"/>
</dbReference>
<dbReference type="SUPFAM" id="SSF48179">
    <property type="entry name" value="6-phosphogluconate dehydrogenase C-terminal domain-like"/>
    <property type="match status" value="1"/>
</dbReference>
<evidence type="ECO:0000313" key="5">
    <source>
        <dbReference type="EMBL" id="EQD69449.1"/>
    </source>
</evidence>
<gene>
    <name evidence="5" type="ORF">B1B_05354</name>
</gene>
<reference evidence="5" key="1">
    <citation type="submission" date="2013-08" db="EMBL/GenBank/DDBJ databases">
        <authorList>
            <person name="Mendez C."/>
            <person name="Richter M."/>
            <person name="Ferrer M."/>
            <person name="Sanchez J."/>
        </authorList>
    </citation>
    <scope>NUCLEOTIDE SEQUENCE</scope>
</reference>
<comment type="caution">
    <text evidence="5">The sequence shown here is derived from an EMBL/GenBank/DDBJ whole genome shotgun (WGS) entry which is preliminary data.</text>
</comment>
<dbReference type="SUPFAM" id="SSF51735">
    <property type="entry name" value="NAD(P)-binding Rossmann-fold domains"/>
    <property type="match status" value="1"/>
</dbReference>
<dbReference type="Pfam" id="PF03446">
    <property type="entry name" value="NAD_binding_2"/>
    <property type="match status" value="1"/>
</dbReference>
<dbReference type="InterPro" id="IPR008927">
    <property type="entry name" value="6-PGluconate_DH-like_C_sf"/>
</dbReference>
<evidence type="ECO:0000256" key="3">
    <source>
        <dbReference type="ARBA" id="ARBA00023064"/>
    </source>
</evidence>
<dbReference type="InterPro" id="IPR004849">
    <property type="entry name" value="6DGDH_YqeC"/>
</dbReference>
<dbReference type="Gene3D" id="1.10.1040.10">
    <property type="entry name" value="N-(1-d-carboxylethyl)-l-norvaline Dehydrogenase, domain 2"/>
    <property type="match status" value="1"/>
</dbReference>
<organism evidence="5">
    <name type="scientific">mine drainage metagenome</name>
    <dbReference type="NCBI Taxonomy" id="410659"/>
    <lineage>
        <taxon>unclassified sequences</taxon>
        <taxon>metagenomes</taxon>
        <taxon>ecological metagenomes</taxon>
    </lineage>
</organism>
<dbReference type="SMART" id="SM01350">
    <property type="entry name" value="6PGD"/>
    <property type="match status" value="1"/>
</dbReference>
<dbReference type="EMBL" id="AUZY01003386">
    <property type="protein sequence ID" value="EQD69449.1"/>
    <property type="molecule type" value="Genomic_DNA"/>
</dbReference>
<protein>
    <submittedName>
        <fullName evidence="5">6-phosphogluconate dehydrogenase-like protein</fullName>
    </submittedName>
</protein>
<reference evidence="5" key="2">
    <citation type="journal article" date="2014" name="ISME J.">
        <title>Microbial stratification in low pH oxic and suboxic macroscopic growths along an acid mine drainage.</title>
        <authorList>
            <person name="Mendez-Garcia C."/>
            <person name="Mesa V."/>
            <person name="Sprenger R.R."/>
            <person name="Richter M."/>
            <person name="Diez M.S."/>
            <person name="Solano J."/>
            <person name="Bargiela R."/>
            <person name="Golyshina O.V."/>
            <person name="Manteca A."/>
            <person name="Ramos J.L."/>
            <person name="Gallego J.R."/>
            <person name="Llorente I."/>
            <person name="Martins Dos Santos V.A."/>
            <person name="Jensen O.N."/>
            <person name="Pelaez A.I."/>
            <person name="Sanchez J."/>
            <person name="Ferrer M."/>
        </authorList>
    </citation>
    <scope>NUCLEOTIDE SEQUENCE</scope>
</reference>
<dbReference type="Pfam" id="PF00393">
    <property type="entry name" value="6PGD"/>
    <property type="match status" value="1"/>
</dbReference>
<dbReference type="GO" id="GO:0006098">
    <property type="term" value="P:pentose-phosphate shunt"/>
    <property type="evidence" value="ECO:0007669"/>
    <property type="project" value="InterPro"/>
</dbReference>
<dbReference type="GO" id="GO:0019521">
    <property type="term" value="P:D-gluconate metabolic process"/>
    <property type="evidence" value="ECO:0007669"/>
    <property type="project" value="UniProtKB-KW"/>
</dbReference>
<dbReference type="InterPro" id="IPR006183">
    <property type="entry name" value="Pgluconate_DH"/>
</dbReference>
<accession>T1CM46</accession>
<evidence type="ECO:0000259" key="4">
    <source>
        <dbReference type="SMART" id="SM01350"/>
    </source>
</evidence>
<dbReference type="InterPro" id="IPR002204">
    <property type="entry name" value="3-OH-isobutyrate_DH-rel_CS"/>
</dbReference>
<proteinExistence type="inferred from homology"/>